<feature type="compositionally biased region" description="Basic and acidic residues" evidence="1">
    <location>
        <begin position="1"/>
        <end position="25"/>
    </location>
</feature>
<proteinExistence type="predicted"/>
<evidence type="ECO:0000256" key="1">
    <source>
        <dbReference type="SAM" id="MobiDB-lite"/>
    </source>
</evidence>
<dbReference type="Proteomes" id="UP000233837">
    <property type="component" value="Unassembled WGS sequence"/>
</dbReference>
<sequence length="83" mass="8731">MASDERRRRATGEAGEVRERKETNDGQRGSVSGNRAFTGEISDGFNVGDAGIISDSSYVGNISLSLNTLAQCPPVTYAGNVPP</sequence>
<evidence type="ECO:0000313" key="2">
    <source>
        <dbReference type="EMBL" id="PKU71706.1"/>
    </source>
</evidence>
<protein>
    <submittedName>
        <fullName evidence="2">Uncharacterized protein</fullName>
    </submittedName>
</protein>
<evidence type="ECO:0000313" key="3">
    <source>
        <dbReference type="Proteomes" id="UP000233837"/>
    </source>
</evidence>
<organism evidence="2 3">
    <name type="scientific">Dendrobium catenatum</name>
    <dbReference type="NCBI Taxonomy" id="906689"/>
    <lineage>
        <taxon>Eukaryota</taxon>
        <taxon>Viridiplantae</taxon>
        <taxon>Streptophyta</taxon>
        <taxon>Embryophyta</taxon>
        <taxon>Tracheophyta</taxon>
        <taxon>Spermatophyta</taxon>
        <taxon>Magnoliopsida</taxon>
        <taxon>Liliopsida</taxon>
        <taxon>Asparagales</taxon>
        <taxon>Orchidaceae</taxon>
        <taxon>Epidendroideae</taxon>
        <taxon>Malaxideae</taxon>
        <taxon>Dendrobiinae</taxon>
        <taxon>Dendrobium</taxon>
    </lineage>
</organism>
<reference evidence="2 3" key="2">
    <citation type="journal article" date="2017" name="Nature">
        <title>The Apostasia genome and the evolution of orchids.</title>
        <authorList>
            <person name="Zhang G.Q."/>
            <person name="Liu K.W."/>
            <person name="Li Z."/>
            <person name="Lohaus R."/>
            <person name="Hsiao Y.Y."/>
            <person name="Niu S.C."/>
            <person name="Wang J.Y."/>
            <person name="Lin Y.C."/>
            <person name="Xu Q."/>
            <person name="Chen L.J."/>
            <person name="Yoshida K."/>
            <person name="Fujiwara S."/>
            <person name="Wang Z.W."/>
            <person name="Zhang Y.Q."/>
            <person name="Mitsuda N."/>
            <person name="Wang M."/>
            <person name="Liu G.H."/>
            <person name="Pecoraro L."/>
            <person name="Huang H.X."/>
            <person name="Xiao X.J."/>
            <person name="Lin M."/>
            <person name="Wu X.Y."/>
            <person name="Wu W.L."/>
            <person name="Chen Y.Y."/>
            <person name="Chang S.B."/>
            <person name="Sakamoto S."/>
            <person name="Ohme-Takagi M."/>
            <person name="Yagi M."/>
            <person name="Zeng S.J."/>
            <person name="Shen C.Y."/>
            <person name="Yeh C.M."/>
            <person name="Luo Y.B."/>
            <person name="Tsai W.C."/>
            <person name="Van de Peer Y."/>
            <person name="Liu Z.J."/>
        </authorList>
    </citation>
    <scope>NUCLEOTIDE SEQUENCE [LARGE SCALE GENOMIC DNA]</scope>
    <source>
        <tissue evidence="2">The whole plant</tissue>
    </source>
</reference>
<reference evidence="2 3" key="1">
    <citation type="journal article" date="2016" name="Sci. Rep.">
        <title>The Dendrobium catenatum Lindl. genome sequence provides insights into polysaccharide synthase, floral development and adaptive evolution.</title>
        <authorList>
            <person name="Zhang G.Q."/>
            <person name="Xu Q."/>
            <person name="Bian C."/>
            <person name="Tsai W.C."/>
            <person name="Yeh C.M."/>
            <person name="Liu K.W."/>
            <person name="Yoshida K."/>
            <person name="Zhang L.S."/>
            <person name="Chang S.B."/>
            <person name="Chen F."/>
            <person name="Shi Y."/>
            <person name="Su Y.Y."/>
            <person name="Zhang Y.Q."/>
            <person name="Chen L.J."/>
            <person name="Yin Y."/>
            <person name="Lin M."/>
            <person name="Huang H."/>
            <person name="Deng H."/>
            <person name="Wang Z.W."/>
            <person name="Zhu S.L."/>
            <person name="Zhao X."/>
            <person name="Deng C."/>
            <person name="Niu S.C."/>
            <person name="Huang J."/>
            <person name="Wang M."/>
            <person name="Liu G.H."/>
            <person name="Yang H.J."/>
            <person name="Xiao X.J."/>
            <person name="Hsiao Y.Y."/>
            <person name="Wu W.L."/>
            <person name="Chen Y.Y."/>
            <person name="Mitsuda N."/>
            <person name="Ohme-Takagi M."/>
            <person name="Luo Y.B."/>
            <person name="Van de Peer Y."/>
            <person name="Liu Z.J."/>
        </authorList>
    </citation>
    <scope>NUCLEOTIDE SEQUENCE [LARGE SCALE GENOMIC DNA]</scope>
    <source>
        <tissue evidence="2">The whole plant</tissue>
    </source>
</reference>
<feature type="compositionally biased region" description="Polar residues" evidence="1">
    <location>
        <begin position="26"/>
        <end position="35"/>
    </location>
</feature>
<dbReference type="AlphaFoldDB" id="A0A2I0W7R6"/>
<dbReference type="EMBL" id="KZ502876">
    <property type="protein sequence ID" value="PKU71706.1"/>
    <property type="molecule type" value="Genomic_DNA"/>
</dbReference>
<gene>
    <name evidence="2" type="ORF">MA16_Dca022804</name>
</gene>
<keyword evidence="3" id="KW-1185">Reference proteome</keyword>
<name>A0A2I0W7R6_9ASPA</name>
<accession>A0A2I0W7R6</accession>
<feature type="region of interest" description="Disordered" evidence="1">
    <location>
        <begin position="1"/>
        <end position="40"/>
    </location>
</feature>